<feature type="signal peptide" evidence="1">
    <location>
        <begin position="1"/>
        <end position="30"/>
    </location>
</feature>
<keyword evidence="1" id="KW-0732">Signal</keyword>
<protein>
    <submittedName>
        <fullName evidence="2">UrcA family protein</fullName>
    </submittedName>
</protein>
<name>A0ABS0SYC0_9CAUL</name>
<reference evidence="2 3" key="1">
    <citation type="submission" date="2020-11" db="EMBL/GenBank/DDBJ databases">
        <title>genome sequence of strain KACC 18849.</title>
        <authorList>
            <person name="Gao J."/>
            <person name="Zhang X."/>
        </authorList>
    </citation>
    <scope>NUCLEOTIDE SEQUENCE [LARGE SCALE GENOMIC DNA]</scope>
    <source>
        <strain evidence="2 3">KACC 18849</strain>
    </source>
</reference>
<dbReference type="RefSeq" id="WP_198576541.1">
    <property type="nucleotide sequence ID" value="NZ_JADWOX010000008.1"/>
</dbReference>
<dbReference type="Proteomes" id="UP000639859">
    <property type="component" value="Unassembled WGS sequence"/>
</dbReference>
<feature type="chain" id="PRO_5046109285" evidence="1">
    <location>
        <begin position="31"/>
        <end position="116"/>
    </location>
</feature>
<sequence length="116" mass="12537">MRKFMISLTSIATLTLAAVPVLGLTQAAHAGERAVTVRVGDLNLANPADAAEFESRADDATKRFCKAQARGQRLDLMSRRACTLEVQTEINEKLSSKQRQALASAQRLTPVTVAAR</sequence>
<evidence type="ECO:0000313" key="3">
    <source>
        <dbReference type="Proteomes" id="UP000639859"/>
    </source>
</evidence>
<comment type="caution">
    <text evidence="2">The sequence shown here is derived from an EMBL/GenBank/DDBJ whole genome shotgun (WGS) entry which is preliminary data.</text>
</comment>
<gene>
    <name evidence="2" type="ORF">I4Q42_13220</name>
</gene>
<accession>A0ABS0SYC0</accession>
<proteinExistence type="predicted"/>
<dbReference type="EMBL" id="JADWOX010000008">
    <property type="protein sequence ID" value="MBI1684627.1"/>
    <property type="molecule type" value="Genomic_DNA"/>
</dbReference>
<evidence type="ECO:0000256" key="1">
    <source>
        <dbReference type="SAM" id="SignalP"/>
    </source>
</evidence>
<organism evidence="2 3">
    <name type="scientific">Caulobacter hibisci</name>
    <dbReference type="NCBI Taxonomy" id="2035993"/>
    <lineage>
        <taxon>Bacteria</taxon>
        <taxon>Pseudomonadati</taxon>
        <taxon>Pseudomonadota</taxon>
        <taxon>Alphaproteobacteria</taxon>
        <taxon>Caulobacterales</taxon>
        <taxon>Caulobacteraceae</taxon>
        <taxon>Caulobacter</taxon>
    </lineage>
</organism>
<keyword evidence="3" id="KW-1185">Reference proteome</keyword>
<evidence type="ECO:0000313" key="2">
    <source>
        <dbReference type="EMBL" id="MBI1684627.1"/>
    </source>
</evidence>
<dbReference type="InterPro" id="IPR030972">
    <property type="entry name" value="UrcA_uranyl"/>
</dbReference>
<dbReference type="NCBIfam" id="TIGR04433">
    <property type="entry name" value="UrcA_uranyl"/>
    <property type="match status" value="1"/>
</dbReference>